<dbReference type="Proteomes" id="UP001420932">
    <property type="component" value="Unassembled WGS sequence"/>
</dbReference>
<feature type="compositionally biased region" description="Basic and acidic residues" evidence="2">
    <location>
        <begin position="288"/>
        <end position="306"/>
    </location>
</feature>
<feature type="coiled-coil region" evidence="1">
    <location>
        <begin position="446"/>
        <end position="487"/>
    </location>
</feature>
<feature type="region of interest" description="Disordered" evidence="2">
    <location>
        <begin position="288"/>
        <end position="315"/>
    </location>
</feature>
<feature type="compositionally biased region" description="Acidic residues" evidence="2">
    <location>
        <begin position="88"/>
        <end position="100"/>
    </location>
</feature>
<protein>
    <recommendedName>
        <fullName evidence="3">Transposase-associated domain-containing protein</fullName>
    </recommendedName>
</protein>
<feature type="compositionally biased region" description="Low complexity" evidence="2">
    <location>
        <begin position="136"/>
        <end position="150"/>
    </location>
</feature>
<proteinExistence type="predicted"/>
<evidence type="ECO:0000256" key="1">
    <source>
        <dbReference type="SAM" id="Coils"/>
    </source>
</evidence>
<feature type="region of interest" description="Disordered" evidence="2">
    <location>
        <begin position="88"/>
        <end position="178"/>
    </location>
</feature>
<evidence type="ECO:0000313" key="5">
    <source>
        <dbReference type="Proteomes" id="UP001420932"/>
    </source>
</evidence>
<keyword evidence="5" id="KW-1185">Reference proteome</keyword>
<gene>
    <name evidence="4" type="ORF">Syun_030433</name>
</gene>
<dbReference type="Pfam" id="PF03004">
    <property type="entry name" value="Transposase_24"/>
    <property type="match status" value="1"/>
</dbReference>
<dbReference type="EMBL" id="JBBNAF010000013">
    <property type="protein sequence ID" value="KAK9088039.1"/>
    <property type="molecule type" value="Genomic_DNA"/>
</dbReference>
<accession>A0AAP0E7J0</accession>
<sequence>MSVSRDWMYNRTEGGYIRLEFVAGVKEFIKFAMQHCTTYLNKAKIRCPCRKCRNEKYYDVDTIELHLVRGGFIPDYYCWTAHGEEEIVSDDDDGGDDPMDEYPTSYGGLTSPSHLHDRTHDHCTASPPLHHDLHASPSPSQQVEQSPNSSTQRLSVRSIGTTPRGRRRSSATSQPSGRILLVVKNDRYGRKLHPSDRAAREMTRAYRHSLHKDGYSWEHVPQHVRDIYWNQWKLSFDWEPSDDAAIREAYDRQIATRYADFISKMCSKDKKPANVSTEIFNHYKKMRSTPDFKKKSERASKNRRTETGGPGTGIAVHTGGSISIYQHAERLAEKLDRPPTALELCLYFHTKDHDGVTFLDSRVEKIVTAIQHRRIELTQSEPDTSIDETELYLSVVERDNKGRTYGIGWTPSRSWRRPATAGGVGGAKSRDGAGSSRPISSLNEPIELLQRDFQEMQTQILRVMQDRTLTQDQLREVQGQLRRMEQALMDRLGISFAPAPPSDVPAS</sequence>
<comment type="caution">
    <text evidence="4">The sequence shown here is derived from an EMBL/GenBank/DDBJ whole genome shotgun (WGS) entry which is preliminary data.</text>
</comment>
<evidence type="ECO:0000256" key="2">
    <source>
        <dbReference type="SAM" id="MobiDB-lite"/>
    </source>
</evidence>
<organism evidence="4 5">
    <name type="scientific">Stephania yunnanensis</name>
    <dbReference type="NCBI Taxonomy" id="152371"/>
    <lineage>
        <taxon>Eukaryota</taxon>
        <taxon>Viridiplantae</taxon>
        <taxon>Streptophyta</taxon>
        <taxon>Embryophyta</taxon>
        <taxon>Tracheophyta</taxon>
        <taxon>Spermatophyta</taxon>
        <taxon>Magnoliopsida</taxon>
        <taxon>Ranunculales</taxon>
        <taxon>Menispermaceae</taxon>
        <taxon>Menispermoideae</taxon>
        <taxon>Cissampelideae</taxon>
        <taxon>Stephania</taxon>
    </lineage>
</organism>
<evidence type="ECO:0000313" key="4">
    <source>
        <dbReference type="EMBL" id="KAK9088039.1"/>
    </source>
</evidence>
<dbReference type="InterPro" id="IPR029480">
    <property type="entry name" value="Transpos_assoc"/>
</dbReference>
<feature type="compositionally biased region" description="Polar residues" evidence="2">
    <location>
        <begin position="151"/>
        <end position="161"/>
    </location>
</feature>
<feature type="compositionally biased region" description="Basic and acidic residues" evidence="2">
    <location>
        <begin position="114"/>
        <end position="134"/>
    </location>
</feature>
<reference evidence="4 5" key="1">
    <citation type="submission" date="2024-01" db="EMBL/GenBank/DDBJ databases">
        <title>Genome assemblies of Stephania.</title>
        <authorList>
            <person name="Yang L."/>
        </authorList>
    </citation>
    <scope>NUCLEOTIDE SEQUENCE [LARGE SCALE GENOMIC DNA]</scope>
    <source>
        <strain evidence="4">YNDBR</strain>
        <tissue evidence="4">Leaf</tissue>
    </source>
</reference>
<dbReference type="Pfam" id="PF13963">
    <property type="entry name" value="Transpos_assoc"/>
    <property type="match status" value="1"/>
</dbReference>
<name>A0AAP0E7J0_9MAGN</name>
<feature type="domain" description="Transposase-associated" evidence="3">
    <location>
        <begin position="5"/>
        <end position="84"/>
    </location>
</feature>
<keyword evidence="1" id="KW-0175">Coiled coil</keyword>
<feature type="region of interest" description="Disordered" evidence="2">
    <location>
        <begin position="416"/>
        <end position="440"/>
    </location>
</feature>
<dbReference type="AlphaFoldDB" id="A0AAP0E7J0"/>
<evidence type="ECO:0000259" key="3">
    <source>
        <dbReference type="Pfam" id="PF13963"/>
    </source>
</evidence>
<dbReference type="InterPro" id="IPR004252">
    <property type="entry name" value="Probable_transposase_24"/>
</dbReference>